<reference evidence="3" key="2">
    <citation type="submission" date="2020-11" db="EMBL/GenBank/DDBJ databases">
        <authorList>
            <consortium name="DOE Joint Genome Institute"/>
            <person name="Kuo A."/>
            <person name="Miyauchi S."/>
            <person name="Kiss E."/>
            <person name="Drula E."/>
            <person name="Kohler A."/>
            <person name="Sanchez-Garcia M."/>
            <person name="Andreopoulos B."/>
            <person name="Barry K.W."/>
            <person name="Bonito G."/>
            <person name="Buee M."/>
            <person name="Carver A."/>
            <person name="Chen C."/>
            <person name="Cichocki N."/>
            <person name="Clum A."/>
            <person name="Culley D."/>
            <person name="Crous P.W."/>
            <person name="Fauchery L."/>
            <person name="Girlanda M."/>
            <person name="Hayes R."/>
            <person name="Keri Z."/>
            <person name="Labutti K."/>
            <person name="Lipzen A."/>
            <person name="Lombard V."/>
            <person name="Magnuson J."/>
            <person name="Maillard F."/>
            <person name="Morin E."/>
            <person name="Murat C."/>
            <person name="Nolan M."/>
            <person name="Ohm R."/>
            <person name="Pangilinan J."/>
            <person name="Pereira M."/>
            <person name="Perotto S."/>
            <person name="Peter M."/>
            <person name="Riley R."/>
            <person name="Sitrit Y."/>
            <person name="Stielow B."/>
            <person name="Szollosi G."/>
            <person name="Zifcakova L."/>
            <person name="Stursova M."/>
            <person name="Spatafora J.W."/>
            <person name="Tedersoo L."/>
            <person name="Vaario L.-M."/>
            <person name="Yamada A."/>
            <person name="Yan M."/>
            <person name="Wang P."/>
            <person name="Xu J."/>
            <person name="Bruns T."/>
            <person name="Baldrian P."/>
            <person name="Vilgalys R."/>
            <person name="Henrissat B."/>
            <person name="Grigoriev I.V."/>
            <person name="Hibbett D."/>
            <person name="Nagy L.G."/>
            <person name="Martin F.M."/>
        </authorList>
    </citation>
    <scope>NUCLEOTIDE SEQUENCE</scope>
    <source>
        <strain evidence="3">UH-Tt-Lm1</strain>
    </source>
</reference>
<keyword evidence="2" id="KW-0472">Membrane</keyword>
<dbReference type="AlphaFoldDB" id="A0A9P6HJP6"/>
<feature type="compositionally biased region" description="Acidic residues" evidence="1">
    <location>
        <begin position="40"/>
        <end position="49"/>
    </location>
</feature>
<sequence length="316" mass="34861">MSDFISPDSDSKSPVLFNSIGSADRSGDHTADAPHGSTALDDDEGESSEETGGGTEGVEHHFEHYTGSVAGEFINCAGSINAAVNQTSQTVLVNIRPPNSLAKSYNFKLTFHDTHDSEFCQINVVVSWRYAVYISSLIFVLVLATYTICATAVRFLYDFGNHYESHDDPIAALEQARALIAASDPEVPTTLLKSWKTDNSIGADDRVGHRKPVPPSVHQDQPEAPLLPPSLYGRYDSHEESLPLEHHTTTANSSGEGIQPFKTQGQSHRIDNKAMRDMEYFTNAIQSTIREMSSEFIEALAEMRRSEDMFEDDEDQ</sequence>
<feature type="compositionally biased region" description="Polar residues" evidence="1">
    <location>
        <begin position="249"/>
        <end position="267"/>
    </location>
</feature>
<dbReference type="Proteomes" id="UP000736335">
    <property type="component" value="Unassembled WGS sequence"/>
</dbReference>
<evidence type="ECO:0000313" key="4">
    <source>
        <dbReference type="Proteomes" id="UP000736335"/>
    </source>
</evidence>
<accession>A0A9P6HJP6</accession>
<evidence type="ECO:0000256" key="2">
    <source>
        <dbReference type="SAM" id="Phobius"/>
    </source>
</evidence>
<keyword evidence="2" id="KW-0812">Transmembrane</keyword>
<feature type="region of interest" description="Disordered" evidence="1">
    <location>
        <begin position="247"/>
        <end position="269"/>
    </location>
</feature>
<protein>
    <submittedName>
        <fullName evidence="3">Uncharacterized protein</fullName>
    </submittedName>
</protein>
<dbReference type="OrthoDB" id="3309453at2759"/>
<dbReference type="EMBL" id="WIUZ02000005">
    <property type="protein sequence ID" value="KAF9787390.1"/>
    <property type="molecule type" value="Genomic_DNA"/>
</dbReference>
<proteinExistence type="predicted"/>
<feature type="region of interest" description="Disordered" evidence="1">
    <location>
        <begin position="1"/>
        <end position="59"/>
    </location>
</feature>
<keyword evidence="2" id="KW-1133">Transmembrane helix</keyword>
<name>A0A9P6HJP6_9AGAM</name>
<gene>
    <name evidence="3" type="ORF">BJ322DRAFT_1107455</name>
</gene>
<evidence type="ECO:0000313" key="3">
    <source>
        <dbReference type="EMBL" id="KAF9787390.1"/>
    </source>
</evidence>
<reference evidence="3" key="1">
    <citation type="journal article" date="2020" name="Nat. Commun.">
        <title>Large-scale genome sequencing of mycorrhizal fungi provides insights into the early evolution of symbiotic traits.</title>
        <authorList>
            <person name="Miyauchi S."/>
            <person name="Kiss E."/>
            <person name="Kuo A."/>
            <person name="Drula E."/>
            <person name="Kohler A."/>
            <person name="Sanchez-Garcia M."/>
            <person name="Morin E."/>
            <person name="Andreopoulos B."/>
            <person name="Barry K.W."/>
            <person name="Bonito G."/>
            <person name="Buee M."/>
            <person name="Carver A."/>
            <person name="Chen C."/>
            <person name="Cichocki N."/>
            <person name="Clum A."/>
            <person name="Culley D."/>
            <person name="Crous P.W."/>
            <person name="Fauchery L."/>
            <person name="Girlanda M."/>
            <person name="Hayes R.D."/>
            <person name="Keri Z."/>
            <person name="LaButti K."/>
            <person name="Lipzen A."/>
            <person name="Lombard V."/>
            <person name="Magnuson J."/>
            <person name="Maillard F."/>
            <person name="Murat C."/>
            <person name="Nolan M."/>
            <person name="Ohm R.A."/>
            <person name="Pangilinan J."/>
            <person name="Pereira M.F."/>
            <person name="Perotto S."/>
            <person name="Peter M."/>
            <person name="Pfister S."/>
            <person name="Riley R."/>
            <person name="Sitrit Y."/>
            <person name="Stielow J.B."/>
            <person name="Szollosi G."/>
            <person name="Zifcakova L."/>
            <person name="Stursova M."/>
            <person name="Spatafora J.W."/>
            <person name="Tedersoo L."/>
            <person name="Vaario L.M."/>
            <person name="Yamada A."/>
            <person name="Yan M."/>
            <person name="Wang P."/>
            <person name="Xu J."/>
            <person name="Bruns T."/>
            <person name="Baldrian P."/>
            <person name="Vilgalys R."/>
            <person name="Dunand C."/>
            <person name="Henrissat B."/>
            <person name="Grigoriev I.V."/>
            <person name="Hibbett D."/>
            <person name="Nagy L.G."/>
            <person name="Martin F.M."/>
        </authorList>
    </citation>
    <scope>NUCLEOTIDE SEQUENCE</scope>
    <source>
        <strain evidence="3">UH-Tt-Lm1</strain>
    </source>
</reference>
<evidence type="ECO:0000256" key="1">
    <source>
        <dbReference type="SAM" id="MobiDB-lite"/>
    </source>
</evidence>
<feature type="transmembrane region" description="Helical" evidence="2">
    <location>
        <begin position="130"/>
        <end position="157"/>
    </location>
</feature>
<feature type="region of interest" description="Disordered" evidence="1">
    <location>
        <begin position="203"/>
        <end position="232"/>
    </location>
</feature>
<keyword evidence="4" id="KW-1185">Reference proteome</keyword>
<comment type="caution">
    <text evidence="3">The sequence shown here is derived from an EMBL/GenBank/DDBJ whole genome shotgun (WGS) entry which is preliminary data.</text>
</comment>
<organism evidence="3 4">
    <name type="scientific">Thelephora terrestris</name>
    <dbReference type="NCBI Taxonomy" id="56493"/>
    <lineage>
        <taxon>Eukaryota</taxon>
        <taxon>Fungi</taxon>
        <taxon>Dikarya</taxon>
        <taxon>Basidiomycota</taxon>
        <taxon>Agaricomycotina</taxon>
        <taxon>Agaricomycetes</taxon>
        <taxon>Thelephorales</taxon>
        <taxon>Thelephoraceae</taxon>
        <taxon>Thelephora</taxon>
    </lineage>
</organism>